<name>A0A5N5XFY2_9EURO</name>
<accession>A0A5N5XFY2</accession>
<dbReference type="OrthoDB" id="4192850at2759"/>
<reference evidence="1 2" key="1">
    <citation type="submission" date="2019-04" db="EMBL/GenBank/DDBJ databases">
        <title>Friends and foes A comparative genomics study of 23 Aspergillus species from section Flavi.</title>
        <authorList>
            <consortium name="DOE Joint Genome Institute"/>
            <person name="Kjaerbolling I."/>
            <person name="Vesth T."/>
            <person name="Frisvad J.C."/>
            <person name="Nybo J.L."/>
            <person name="Theobald S."/>
            <person name="Kildgaard S."/>
            <person name="Isbrandt T."/>
            <person name="Kuo A."/>
            <person name="Sato A."/>
            <person name="Lyhne E.K."/>
            <person name="Kogle M.E."/>
            <person name="Wiebenga A."/>
            <person name="Kun R.S."/>
            <person name="Lubbers R.J."/>
            <person name="Makela M.R."/>
            <person name="Barry K."/>
            <person name="Chovatia M."/>
            <person name="Clum A."/>
            <person name="Daum C."/>
            <person name="Haridas S."/>
            <person name="He G."/>
            <person name="LaButti K."/>
            <person name="Lipzen A."/>
            <person name="Mondo S."/>
            <person name="Riley R."/>
            <person name="Salamov A."/>
            <person name="Simmons B.A."/>
            <person name="Magnuson J.K."/>
            <person name="Henrissat B."/>
            <person name="Mortensen U.H."/>
            <person name="Larsen T.O."/>
            <person name="Devries R.P."/>
            <person name="Grigoriev I.V."/>
            <person name="Machida M."/>
            <person name="Baker S.E."/>
            <person name="Andersen M.R."/>
        </authorList>
    </citation>
    <scope>NUCLEOTIDE SEQUENCE [LARGE SCALE GENOMIC DNA]</scope>
    <source>
        <strain evidence="1 2">CBS 151.66</strain>
    </source>
</reference>
<evidence type="ECO:0000313" key="2">
    <source>
        <dbReference type="Proteomes" id="UP000326565"/>
    </source>
</evidence>
<sequence>MVAVRIYWFQKENLEIPPHLKTIVPSELREAFECAKLTAGRTLKVLDYLELRYANRFQAMCPSSSPNYHKHHLSVLRLFSWHHDYHWRNPTLGPTEKLDPNLLGFYIEQTAYQDYVTIFTKYLLWFRSEPYLAWYKAKRVVEETAAKSKLSDMDRRMWNHFWHVSFLGEMYKWECRIKTLDVPSWDEVVDELYGAILDCVDGAEMLANKSSGVGEEKLTLV</sequence>
<dbReference type="AlphaFoldDB" id="A0A5N5XFY2"/>
<keyword evidence="2" id="KW-1185">Reference proteome</keyword>
<evidence type="ECO:0000313" key="1">
    <source>
        <dbReference type="EMBL" id="KAB8079027.1"/>
    </source>
</evidence>
<organism evidence="1 2">
    <name type="scientific">Aspergillus leporis</name>
    <dbReference type="NCBI Taxonomy" id="41062"/>
    <lineage>
        <taxon>Eukaryota</taxon>
        <taxon>Fungi</taxon>
        <taxon>Dikarya</taxon>
        <taxon>Ascomycota</taxon>
        <taxon>Pezizomycotina</taxon>
        <taxon>Eurotiomycetes</taxon>
        <taxon>Eurotiomycetidae</taxon>
        <taxon>Eurotiales</taxon>
        <taxon>Aspergillaceae</taxon>
        <taxon>Aspergillus</taxon>
        <taxon>Aspergillus subgen. Circumdati</taxon>
    </lineage>
</organism>
<proteinExistence type="predicted"/>
<dbReference type="EMBL" id="ML732153">
    <property type="protein sequence ID" value="KAB8079027.1"/>
    <property type="molecule type" value="Genomic_DNA"/>
</dbReference>
<dbReference type="Proteomes" id="UP000326565">
    <property type="component" value="Unassembled WGS sequence"/>
</dbReference>
<gene>
    <name evidence="1" type="ORF">BDV29DRAFT_152159</name>
</gene>
<protein>
    <submittedName>
        <fullName evidence="1">Uncharacterized protein</fullName>
    </submittedName>
</protein>